<reference evidence="1 3" key="1">
    <citation type="journal article" date="2014" name="BMC Genomics">
        <title>Genome sequence of Anopheles sinensis provides insight into genetics basis of mosquito competence for malaria parasites.</title>
        <authorList>
            <person name="Zhou D."/>
            <person name="Zhang D."/>
            <person name="Ding G."/>
            <person name="Shi L."/>
            <person name="Hou Q."/>
            <person name="Ye Y."/>
            <person name="Xu Y."/>
            <person name="Zhou H."/>
            <person name="Xiong C."/>
            <person name="Li S."/>
            <person name="Yu J."/>
            <person name="Hong S."/>
            <person name="Yu X."/>
            <person name="Zou P."/>
            <person name="Chen C."/>
            <person name="Chang X."/>
            <person name="Wang W."/>
            <person name="Lv Y."/>
            <person name="Sun Y."/>
            <person name="Ma L."/>
            <person name="Shen B."/>
            <person name="Zhu C."/>
        </authorList>
    </citation>
    <scope>NUCLEOTIDE SEQUENCE [LARGE SCALE GENOMIC DNA]</scope>
</reference>
<dbReference type="Pfam" id="PF00400">
    <property type="entry name" value="WD40"/>
    <property type="match status" value="1"/>
</dbReference>
<dbReference type="PANTHER" id="PTHR16038">
    <property type="entry name" value="NOP SEVEN ASSOCIATED PROTEIN 1"/>
    <property type="match status" value="1"/>
</dbReference>
<dbReference type="STRING" id="74873.A0A084VUL9"/>
<dbReference type="InterPro" id="IPR037379">
    <property type="entry name" value="WDR74/Nsa1"/>
</dbReference>
<dbReference type="Proteomes" id="UP000030765">
    <property type="component" value="Unassembled WGS sequence"/>
</dbReference>
<dbReference type="VEuPathDB" id="VectorBase:ASIC009342"/>
<evidence type="ECO:0000313" key="3">
    <source>
        <dbReference type="Proteomes" id="UP000030765"/>
    </source>
</evidence>
<keyword evidence="3" id="KW-1185">Reference proteome</keyword>
<evidence type="ECO:0000313" key="2">
    <source>
        <dbReference type="EnsemblMetazoa" id="ASIC009342-PA"/>
    </source>
</evidence>
<dbReference type="InterPro" id="IPR001680">
    <property type="entry name" value="WD40_rpt"/>
</dbReference>
<accession>A0A084VUL9</accession>
<protein>
    <recommendedName>
        <fullName evidence="4">WD repeat-containing protein 74</fullName>
    </recommendedName>
</protein>
<dbReference type="AlphaFoldDB" id="A0A084VUL9"/>
<dbReference type="SMART" id="SM00320">
    <property type="entry name" value="WD40"/>
    <property type="match status" value="3"/>
</dbReference>
<dbReference type="EMBL" id="KE525139">
    <property type="protein sequence ID" value="KFB41663.1"/>
    <property type="molecule type" value="Genomic_DNA"/>
</dbReference>
<dbReference type="GO" id="GO:0042273">
    <property type="term" value="P:ribosomal large subunit biogenesis"/>
    <property type="evidence" value="ECO:0007669"/>
    <property type="project" value="InterPro"/>
</dbReference>
<proteinExistence type="predicted"/>
<organism evidence="2 3">
    <name type="scientific">Anopheles sinensis</name>
    <name type="common">Mosquito</name>
    <dbReference type="NCBI Taxonomy" id="74873"/>
    <lineage>
        <taxon>Eukaryota</taxon>
        <taxon>Metazoa</taxon>
        <taxon>Ecdysozoa</taxon>
        <taxon>Arthropoda</taxon>
        <taxon>Hexapoda</taxon>
        <taxon>Insecta</taxon>
        <taxon>Pterygota</taxon>
        <taxon>Neoptera</taxon>
        <taxon>Endopterygota</taxon>
        <taxon>Diptera</taxon>
        <taxon>Nematocera</taxon>
        <taxon>Culicoidea</taxon>
        <taxon>Culicidae</taxon>
        <taxon>Anophelinae</taxon>
        <taxon>Anopheles</taxon>
    </lineage>
</organism>
<dbReference type="EMBL" id="ATLV01016965">
    <property type="status" value="NOT_ANNOTATED_CDS"/>
    <property type="molecule type" value="Genomic_DNA"/>
</dbReference>
<dbReference type="OMA" id="KNVCRMR"/>
<dbReference type="InterPro" id="IPR015943">
    <property type="entry name" value="WD40/YVTN_repeat-like_dom_sf"/>
</dbReference>
<dbReference type="EnsemblMetazoa" id="ASIC009342-RA">
    <property type="protein sequence ID" value="ASIC009342-PA"/>
    <property type="gene ID" value="ASIC009342"/>
</dbReference>
<gene>
    <name evidence="1" type="ORF">ZHAS_00009342</name>
</gene>
<evidence type="ECO:0000313" key="1">
    <source>
        <dbReference type="EMBL" id="KFB41663.1"/>
    </source>
</evidence>
<evidence type="ECO:0008006" key="4">
    <source>
        <dbReference type="Google" id="ProtNLM"/>
    </source>
</evidence>
<dbReference type="SUPFAM" id="SSF50978">
    <property type="entry name" value="WD40 repeat-like"/>
    <property type="match status" value="1"/>
</dbReference>
<name>A0A084VUL9_ANOSI</name>
<dbReference type="VEuPathDB" id="VectorBase:ASIS014183"/>
<dbReference type="Gene3D" id="2.130.10.10">
    <property type="entry name" value="YVTN repeat-like/Quinoprotein amine dehydrogenase"/>
    <property type="match status" value="2"/>
</dbReference>
<dbReference type="GO" id="GO:0005730">
    <property type="term" value="C:nucleolus"/>
    <property type="evidence" value="ECO:0007669"/>
    <property type="project" value="InterPro"/>
</dbReference>
<dbReference type="OrthoDB" id="18388at2759"/>
<reference evidence="2" key="2">
    <citation type="submission" date="2020-05" db="UniProtKB">
        <authorList>
            <consortium name="EnsemblMetazoa"/>
        </authorList>
    </citation>
    <scope>IDENTIFICATION</scope>
</reference>
<sequence length="365" mass="41453">MKFSSVNAKCPTYNEKHILYVGAHTGTFKRINVYDEDPYKQTNLQPIETLNKTSRITCMEFGNKEQTEVLVGRANHFVKVFNCTEEDSTSNFEAGNDEVVGLGRSKGCIVAGLANGTVRVIKYPTTTEFSVGENLYRMRVCLEDETRMITGGKLRKEIIKLWDLETQQVLFKPKNVPNVLELEQPVWDNDVVFVNRNLIAACSRHGYVRLYDSRGPQKRPIQNFTSSDPDDQLAFSCLASYGDYLYAGTTTFGARGFDIRNMKNHIHVYKGFSGTVSSIRVDPTGNHLVSGCLDRFVRIHHAHRTALEYRTYVKSKPTQVLITELKDIKTEENIDDVDEKQDVQIDLAGSDSEYDELFSKMQTVK</sequence>
<dbReference type="PANTHER" id="PTHR16038:SF4">
    <property type="entry name" value="WD REPEAT-CONTAINING PROTEIN 74"/>
    <property type="match status" value="1"/>
</dbReference>
<dbReference type="GO" id="GO:0030687">
    <property type="term" value="C:preribosome, large subunit precursor"/>
    <property type="evidence" value="ECO:0007669"/>
    <property type="project" value="TreeGrafter"/>
</dbReference>
<dbReference type="InterPro" id="IPR036322">
    <property type="entry name" value="WD40_repeat_dom_sf"/>
</dbReference>